<keyword evidence="1" id="KW-0675">Receptor</keyword>
<dbReference type="EMBL" id="BAIV01000018">
    <property type="protein sequence ID" value="GAE84683.1"/>
    <property type="molecule type" value="Genomic_DNA"/>
</dbReference>
<name>W4UVQ6_9BACE</name>
<evidence type="ECO:0000313" key="1">
    <source>
        <dbReference type="EMBL" id="GAE84683.1"/>
    </source>
</evidence>
<dbReference type="Proteomes" id="UP000019131">
    <property type="component" value="Unassembled WGS sequence"/>
</dbReference>
<organism evidence="1 2">
    <name type="scientific">Bacteroides reticulotermitis JCM 10512</name>
    <dbReference type="NCBI Taxonomy" id="1445607"/>
    <lineage>
        <taxon>Bacteria</taxon>
        <taxon>Pseudomonadati</taxon>
        <taxon>Bacteroidota</taxon>
        <taxon>Bacteroidia</taxon>
        <taxon>Bacteroidales</taxon>
        <taxon>Bacteroidaceae</taxon>
        <taxon>Bacteroides</taxon>
    </lineage>
</organism>
<gene>
    <name evidence="1" type="ORF">JCM10512_3043</name>
</gene>
<proteinExistence type="predicted"/>
<evidence type="ECO:0000313" key="2">
    <source>
        <dbReference type="Proteomes" id="UP000019131"/>
    </source>
</evidence>
<accession>W4UVQ6</accession>
<dbReference type="STRING" id="1445607.JCM10512_3043"/>
<reference evidence="1 2" key="1">
    <citation type="journal article" date="2014" name="Genome Announc.">
        <title>Draft Genome Sequence of Bacteroides reticulotermitis Strain JCM 10512T, Isolated from the Gut of a Termite.</title>
        <authorList>
            <person name="Yuki M."/>
            <person name="Oshima K."/>
            <person name="Suda W."/>
            <person name="Sakamoto M."/>
            <person name="Iida T."/>
            <person name="Hattori M."/>
            <person name="Ohkuma M."/>
        </authorList>
    </citation>
    <scope>NUCLEOTIDE SEQUENCE [LARGE SCALE GENOMIC DNA]</scope>
    <source>
        <strain evidence="1 2">JCM 10512</strain>
    </source>
</reference>
<protein>
    <submittedName>
        <fullName evidence="1">TonB-dependent receptor</fullName>
    </submittedName>
</protein>
<sequence length="89" mass="10002">MLADEAYKIKGVLLKSQRKNPKDNVPSKAPITWLVSGRLTKELGTIGGLSFYANNLFFYEPYLKSSTSNTLMQRNTGSFSFGVELFFNL</sequence>
<keyword evidence="2" id="KW-1185">Reference proteome</keyword>
<comment type="caution">
    <text evidence="1">The sequence shown here is derived from an EMBL/GenBank/DDBJ whole genome shotgun (WGS) entry which is preliminary data.</text>
</comment>
<dbReference type="AlphaFoldDB" id="W4UVQ6"/>